<comment type="similarity">
    <text evidence="10">Belongs to the PlsX family.</text>
</comment>
<dbReference type="PANTHER" id="PTHR30100:SF1">
    <property type="entry name" value="PHOSPHATE ACYLTRANSFERASE"/>
    <property type="match status" value="1"/>
</dbReference>
<keyword evidence="12" id="KW-1185">Reference proteome</keyword>
<keyword evidence="7 10" id="KW-1208">Phospholipid metabolism</keyword>
<dbReference type="Gene3D" id="3.40.718.10">
    <property type="entry name" value="Isopropylmalate Dehydrogenase"/>
    <property type="match status" value="1"/>
</dbReference>
<keyword evidence="5 10" id="KW-0443">Lipid metabolism</keyword>
<proteinExistence type="inferred from homology"/>
<reference evidence="11 12" key="1">
    <citation type="submission" date="2019-05" db="EMBL/GenBank/DDBJ databases">
        <title>Verrucobacter flavum gen. nov., sp. nov. a new member of the family Verrucomicrobiaceae.</title>
        <authorList>
            <person name="Szuroczki S."/>
            <person name="Abbaszade G."/>
            <person name="Szabo A."/>
            <person name="Felfoldi T."/>
            <person name="Schumann P."/>
            <person name="Boka K."/>
            <person name="Keki Z."/>
            <person name="Toumi M."/>
            <person name="Toth E."/>
        </authorList>
    </citation>
    <scope>NUCLEOTIDE SEQUENCE [LARGE SCALE GENOMIC DNA]</scope>
    <source>
        <strain evidence="11 12">MG-N-17</strain>
    </source>
</reference>
<dbReference type="Pfam" id="PF02504">
    <property type="entry name" value="FA_synthesis"/>
    <property type="match status" value="1"/>
</dbReference>
<evidence type="ECO:0000256" key="1">
    <source>
        <dbReference type="ARBA" id="ARBA00001232"/>
    </source>
</evidence>
<comment type="catalytic activity">
    <reaction evidence="1 10">
        <text>a fatty acyl-[ACP] + phosphate = an acyl phosphate + holo-[ACP]</text>
        <dbReference type="Rhea" id="RHEA:42292"/>
        <dbReference type="Rhea" id="RHEA-COMP:9685"/>
        <dbReference type="Rhea" id="RHEA-COMP:14125"/>
        <dbReference type="ChEBI" id="CHEBI:43474"/>
        <dbReference type="ChEBI" id="CHEBI:59918"/>
        <dbReference type="ChEBI" id="CHEBI:64479"/>
        <dbReference type="ChEBI" id="CHEBI:138651"/>
        <dbReference type="EC" id="2.3.1.274"/>
    </reaction>
</comment>
<dbReference type="RefSeq" id="WP_138087473.1">
    <property type="nucleotide sequence ID" value="NZ_VAUV01000012.1"/>
</dbReference>
<dbReference type="InterPro" id="IPR012281">
    <property type="entry name" value="Phospholipid_synth_PlsX-like"/>
</dbReference>
<evidence type="ECO:0000313" key="11">
    <source>
        <dbReference type="EMBL" id="TLD69645.1"/>
    </source>
</evidence>
<dbReference type="NCBIfam" id="TIGR00182">
    <property type="entry name" value="plsX"/>
    <property type="match status" value="1"/>
</dbReference>
<dbReference type="EMBL" id="VAUV01000012">
    <property type="protein sequence ID" value="TLD69645.1"/>
    <property type="molecule type" value="Genomic_DNA"/>
</dbReference>
<evidence type="ECO:0000256" key="5">
    <source>
        <dbReference type="ARBA" id="ARBA00023098"/>
    </source>
</evidence>
<evidence type="ECO:0000256" key="7">
    <source>
        <dbReference type="ARBA" id="ARBA00023264"/>
    </source>
</evidence>
<dbReference type="GO" id="GO:0005737">
    <property type="term" value="C:cytoplasm"/>
    <property type="evidence" value="ECO:0007669"/>
    <property type="project" value="UniProtKB-SubCell"/>
</dbReference>
<name>A0A5R8KCI7_9BACT</name>
<evidence type="ECO:0000313" key="12">
    <source>
        <dbReference type="Proteomes" id="UP000306196"/>
    </source>
</evidence>
<evidence type="ECO:0000256" key="8">
    <source>
        <dbReference type="ARBA" id="ARBA00024069"/>
    </source>
</evidence>
<sequence length="337" mass="36083">MKIVLDAMGGDIAPQNPIGGLKLALDALPQIEKFYLTGPTDLLKRELDHQKVGQRHRIEIVEATQVVEMADSGLDAVRKKKNSSITVAVNLVKSGECQAVVSAGHTGAAVTAATLMLGRLEGVDFPGIASPMPNENGVCYLLDAGANPDAKANHLVQYALMGSVYTRHVHGRENPIIGLMSVGEEDYKGNDLTKAAFTLLRKAPINFKGNVEGHDIFETPLDVIVCDGFTGNVVLKSCEATAKIMFKWLKKEIEAKPIRKMGALLAKEAFRTVKKRGSYETYGGSPLLGLRGTVIIGHGSSSPIAIMNALRVASEAVEHQVNPHIEAAIASYALSHV</sequence>
<evidence type="ECO:0000256" key="2">
    <source>
        <dbReference type="ARBA" id="ARBA00022490"/>
    </source>
</evidence>
<dbReference type="GO" id="GO:0006633">
    <property type="term" value="P:fatty acid biosynthetic process"/>
    <property type="evidence" value="ECO:0007669"/>
    <property type="project" value="UniProtKB-UniRule"/>
</dbReference>
<dbReference type="AlphaFoldDB" id="A0A5R8KCI7"/>
<dbReference type="PANTHER" id="PTHR30100">
    <property type="entry name" value="FATTY ACID/PHOSPHOLIPID SYNTHESIS PROTEIN PLSX"/>
    <property type="match status" value="1"/>
</dbReference>
<accession>A0A5R8KCI7</accession>
<organism evidence="11 12">
    <name type="scientific">Phragmitibacter flavus</name>
    <dbReference type="NCBI Taxonomy" id="2576071"/>
    <lineage>
        <taxon>Bacteria</taxon>
        <taxon>Pseudomonadati</taxon>
        <taxon>Verrucomicrobiota</taxon>
        <taxon>Verrucomicrobiia</taxon>
        <taxon>Verrucomicrobiales</taxon>
        <taxon>Verrucomicrobiaceae</taxon>
        <taxon>Phragmitibacter</taxon>
    </lineage>
</organism>
<keyword evidence="3 10" id="KW-0444">Lipid biosynthesis</keyword>
<keyword evidence="4 10" id="KW-0808">Transferase</keyword>
<dbReference type="InterPro" id="IPR003664">
    <property type="entry name" value="FA_synthesis"/>
</dbReference>
<dbReference type="UniPathway" id="UPA00085"/>
<dbReference type="Proteomes" id="UP000306196">
    <property type="component" value="Unassembled WGS sequence"/>
</dbReference>
<dbReference type="PIRSF" id="PIRSF002465">
    <property type="entry name" value="Phsphlp_syn_PlsX"/>
    <property type="match status" value="1"/>
</dbReference>
<comment type="caution">
    <text evidence="11">The sequence shown here is derived from an EMBL/GenBank/DDBJ whole genome shotgun (WGS) entry which is preliminary data.</text>
</comment>
<evidence type="ECO:0000256" key="6">
    <source>
        <dbReference type="ARBA" id="ARBA00023209"/>
    </source>
</evidence>
<dbReference type="OrthoDB" id="9806408at2"/>
<keyword evidence="6 10" id="KW-0594">Phospholipid biosynthesis</keyword>
<dbReference type="SUPFAM" id="SSF53659">
    <property type="entry name" value="Isocitrate/Isopropylmalate dehydrogenase-like"/>
    <property type="match status" value="1"/>
</dbReference>
<dbReference type="EC" id="2.3.1.274" evidence="8 10"/>
<evidence type="ECO:0000256" key="10">
    <source>
        <dbReference type="HAMAP-Rule" id="MF_00019"/>
    </source>
</evidence>
<comment type="pathway">
    <text evidence="10">Lipid metabolism; phospholipid metabolism.</text>
</comment>
<evidence type="ECO:0000256" key="4">
    <source>
        <dbReference type="ARBA" id="ARBA00022679"/>
    </source>
</evidence>
<comment type="function">
    <text evidence="10">Catalyzes the reversible formation of acyl-phosphate (acyl-PO(4)) from acyl-[acyl-carrier-protein] (acyl-ACP). This enzyme utilizes acyl-ACP as fatty acyl donor, but not acyl-CoA.</text>
</comment>
<dbReference type="GO" id="GO:0008654">
    <property type="term" value="P:phospholipid biosynthetic process"/>
    <property type="evidence" value="ECO:0007669"/>
    <property type="project" value="UniProtKB-KW"/>
</dbReference>
<gene>
    <name evidence="10 11" type="primary">plsX</name>
    <name evidence="11" type="ORF">FEM03_16950</name>
</gene>
<dbReference type="GO" id="GO:0043811">
    <property type="term" value="F:phosphate:acyl-[acyl carrier protein] acyltransferase activity"/>
    <property type="evidence" value="ECO:0007669"/>
    <property type="project" value="UniProtKB-UniRule"/>
</dbReference>
<dbReference type="HAMAP" id="MF_00019">
    <property type="entry name" value="PlsX"/>
    <property type="match status" value="1"/>
</dbReference>
<evidence type="ECO:0000256" key="9">
    <source>
        <dbReference type="ARBA" id="ARBA00046608"/>
    </source>
</evidence>
<evidence type="ECO:0000256" key="3">
    <source>
        <dbReference type="ARBA" id="ARBA00022516"/>
    </source>
</evidence>
<protein>
    <recommendedName>
        <fullName evidence="8 10">Phosphate acyltransferase</fullName>
        <ecNumber evidence="8 10">2.3.1.274</ecNumber>
    </recommendedName>
    <alternativeName>
        <fullName evidence="10">Acyl-ACP phosphotransacylase</fullName>
    </alternativeName>
    <alternativeName>
        <fullName evidence="10">Acyl-[acyl-carrier-protein]--phosphate acyltransferase</fullName>
    </alternativeName>
    <alternativeName>
        <fullName evidence="10">Phosphate-acyl-ACP acyltransferase</fullName>
    </alternativeName>
</protein>
<comment type="subunit">
    <text evidence="9 10">Homodimer. Probably interacts with PlsY.</text>
</comment>
<keyword evidence="11" id="KW-0012">Acyltransferase</keyword>
<keyword evidence="2 10" id="KW-0963">Cytoplasm</keyword>
<comment type="subcellular location">
    <subcellularLocation>
        <location evidence="10">Cytoplasm</location>
    </subcellularLocation>
    <text evidence="10">Associated with the membrane possibly through PlsY.</text>
</comment>